<evidence type="ECO:0000256" key="4">
    <source>
        <dbReference type="ARBA" id="ARBA00013208"/>
    </source>
</evidence>
<dbReference type="PROSITE" id="PS00501">
    <property type="entry name" value="SPASE_I_1"/>
    <property type="match status" value="1"/>
</dbReference>
<dbReference type="PANTHER" id="PTHR43390:SF1">
    <property type="entry name" value="CHLOROPLAST PROCESSING PEPTIDASE"/>
    <property type="match status" value="1"/>
</dbReference>
<reference evidence="10" key="1">
    <citation type="submission" date="2017-05" db="EMBL/GenBank/DDBJ databases">
        <title>The Genome Sequence of Enterococcus sp. 9E7_DIV0242.</title>
        <authorList>
            <consortium name="The Broad Institute Genomics Platform"/>
            <consortium name="The Broad Institute Genomic Center for Infectious Diseases"/>
            <person name="Earl A."/>
            <person name="Manson A."/>
            <person name="Schwartman J."/>
            <person name="Gilmore M."/>
            <person name="Abouelleil A."/>
            <person name="Cao P."/>
            <person name="Chapman S."/>
            <person name="Cusick C."/>
            <person name="Shea T."/>
            <person name="Young S."/>
            <person name="Neafsey D."/>
            <person name="Nusbaum C."/>
            <person name="Birren B."/>
        </authorList>
    </citation>
    <scope>NUCLEOTIDE SEQUENCE [LARGE SCALE GENOMIC DNA]</scope>
    <source>
        <strain evidence="10">9E7_DIV0242</strain>
    </source>
</reference>
<dbReference type="GO" id="GO:0006465">
    <property type="term" value="P:signal peptide processing"/>
    <property type="evidence" value="ECO:0007669"/>
    <property type="project" value="InterPro"/>
</dbReference>
<keyword evidence="8" id="KW-0472">Membrane</keyword>
<evidence type="ECO:0000256" key="2">
    <source>
        <dbReference type="ARBA" id="ARBA00004401"/>
    </source>
</evidence>
<proteinExistence type="inferred from homology"/>
<evidence type="ECO:0000313" key="10">
    <source>
        <dbReference type="EMBL" id="OTP14584.1"/>
    </source>
</evidence>
<keyword evidence="8" id="KW-0812">Transmembrane</keyword>
<dbReference type="InterPro" id="IPR019533">
    <property type="entry name" value="Peptidase_S26"/>
</dbReference>
<comment type="similarity">
    <text evidence="3 8">Belongs to the peptidase S26 family.</text>
</comment>
<evidence type="ECO:0000256" key="7">
    <source>
        <dbReference type="PIRSR" id="PIRSR600223-1"/>
    </source>
</evidence>
<keyword evidence="12" id="KW-1185">Reference proteome</keyword>
<accession>A0A242K609</accession>
<keyword evidence="6 8" id="KW-0378">Hydrolase</keyword>
<evidence type="ECO:0000256" key="3">
    <source>
        <dbReference type="ARBA" id="ARBA00009370"/>
    </source>
</evidence>
<evidence type="ECO:0000256" key="8">
    <source>
        <dbReference type="RuleBase" id="RU362042"/>
    </source>
</evidence>
<sequence>MNTTKFKFKRPGNLRREKQKRVILSAFFFLFLGGLLAVFLITIRPHQIDGVSMEPTLQNGDRLFIKKTQQPKRYELITFYPKENPSDSYVKRVVGLPGDKIYTEGNALYINHQMREDQALRSDTKAKDLPDGTLKVTITKNVWDILVDIEEIPEDVYFVLGDNRNNSTDSRHFGFVEKKQIEGVVMFRYYPFDSIGFIN</sequence>
<evidence type="ECO:0000256" key="1">
    <source>
        <dbReference type="ARBA" id="ARBA00000677"/>
    </source>
</evidence>
<dbReference type="EMBL" id="CP147247">
    <property type="protein sequence ID" value="WYJ90382.1"/>
    <property type="molecule type" value="Genomic_DNA"/>
</dbReference>
<dbReference type="PANTHER" id="PTHR43390">
    <property type="entry name" value="SIGNAL PEPTIDASE I"/>
    <property type="match status" value="1"/>
</dbReference>
<dbReference type="InterPro" id="IPR000223">
    <property type="entry name" value="Pept_S26A_signal_pept_1"/>
</dbReference>
<dbReference type="InterPro" id="IPR019758">
    <property type="entry name" value="Pept_S26A_signal_pept_1_CS"/>
</dbReference>
<dbReference type="OrthoDB" id="2183286at2"/>
<dbReference type="NCBIfam" id="TIGR02227">
    <property type="entry name" value="sigpep_I_bact"/>
    <property type="match status" value="1"/>
</dbReference>
<dbReference type="GO" id="GO:0009003">
    <property type="term" value="F:signal peptidase activity"/>
    <property type="evidence" value="ECO:0007669"/>
    <property type="project" value="UniProtKB-EC"/>
</dbReference>
<keyword evidence="5 8" id="KW-0645">Protease</keyword>
<evidence type="ECO:0000256" key="6">
    <source>
        <dbReference type="ARBA" id="ARBA00022801"/>
    </source>
</evidence>
<dbReference type="Proteomes" id="UP000195141">
    <property type="component" value="Chromosome"/>
</dbReference>
<organism evidence="10">
    <name type="scientific">Candidatus Enterococcus clewellii</name>
    <dbReference type="NCBI Taxonomy" id="1834193"/>
    <lineage>
        <taxon>Bacteria</taxon>
        <taxon>Bacillati</taxon>
        <taxon>Bacillota</taxon>
        <taxon>Bacilli</taxon>
        <taxon>Lactobacillales</taxon>
        <taxon>Enterococcaceae</taxon>
        <taxon>Enterococcus</taxon>
    </lineage>
</organism>
<evidence type="ECO:0000313" key="12">
    <source>
        <dbReference type="Proteomes" id="UP000195141"/>
    </source>
</evidence>
<dbReference type="EMBL" id="NGMM01000004">
    <property type="protein sequence ID" value="OTP14584.1"/>
    <property type="molecule type" value="Genomic_DNA"/>
</dbReference>
<dbReference type="SUPFAM" id="SSF51306">
    <property type="entry name" value="LexA/Signal peptidase"/>
    <property type="match status" value="1"/>
</dbReference>
<protein>
    <recommendedName>
        <fullName evidence="4 8">Signal peptidase I</fullName>
        <ecNumber evidence="4 8">3.4.21.89</ecNumber>
    </recommendedName>
</protein>
<dbReference type="RefSeq" id="WP_086349716.1">
    <property type="nucleotide sequence ID" value="NZ_CP147247.1"/>
</dbReference>
<dbReference type="GO" id="GO:0004252">
    <property type="term" value="F:serine-type endopeptidase activity"/>
    <property type="evidence" value="ECO:0007669"/>
    <property type="project" value="InterPro"/>
</dbReference>
<evidence type="ECO:0000313" key="11">
    <source>
        <dbReference type="EMBL" id="WYJ90382.1"/>
    </source>
</evidence>
<keyword evidence="8" id="KW-1133">Transmembrane helix</keyword>
<dbReference type="PROSITE" id="PS00761">
    <property type="entry name" value="SPASE_I_3"/>
    <property type="match status" value="1"/>
</dbReference>
<dbReference type="PRINTS" id="PR00727">
    <property type="entry name" value="LEADERPTASE"/>
</dbReference>
<gene>
    <name evidence="11" type="ORF">A5888_002139</name>
    <name evidence="10" type="ORF">A5888_002685</name>
</gene>
<name>A0A242K609_9ENTE</name>
<dbReference type="Gene3D" id="2.10.109.10">
    <property type="entry name" value="Umud Fragment, subunit A"/>
    <property type="match status" value="1"/>
</dbReference>
<evidence type="ECO:0000256" key="5">
    <source>
        <dbReference type="ARBA" id="ARBA00022670"/>
    </source>
</evidence>
<reference evidence="11" key="3">
    <citation type="submission" date="2024-03" db="EMBL/GenBank/DDBJ databases">
        <title>The Genome Sequence of Enterococcus sp. DIV0242b.</title>
        <authorList>
            <consortium name="The Broad Institute Genomics Platform"/>
            <consortium name="The Broad Institute Microbial Omics Core"/>
            <consortium name="The Broad Institute Genomic Center for Infectious Diseases"/>
            <person name="Earl A."/>
            <person name="Manson A."/>
            <person name="Gilmore M."/>
            <person name="Schwartman J."/>
            <person name="Shea T."/>
            <person name="Abouelleil A."/>
            <person name="Cao P."/>
            <person name="Chapman S."/>
            <person name="Cusick C."/>
            <person name="Young S."/>
            <person name="Neafsey D."/>
            <person name="Nusbaum C."/>
            <person name="Birren B."/>
        </authorList>
    </citation>
    <scope>NUCLEOTIDE SEQUENCE</scope>
    <source>
        <strain evidence="11">9E7_DIV0242</strain>
    </source>
</reference>
<dbReference type="InterPro" id="IPR019756">
    <property type="entry name" value="Pept_S26A_signal_pept_1_Ser-AS"/>
</dbReference>
<dbReference type="InterPro" id="IPR036286">
    <property type="entry name" value="LexA/Signal_pep-like_sf"/>
</dbReference>
<dbReference type="AlphaFoldDB" id="A0A242K609"/>
<comment type="subcellular location">
    <subcellularLocation>
        <location evidence="2">Cell membrane</location>
        <topology evidence="2">Single-pass type II membrane protein</topology>
    </subcellularLocation>
    <subcellularLocation>
        <location evidence="8">Membrane</location>
        <topology evidence="8">Single-pass type II membrane protein</topology>
    </subcellularLocation>
</comment>
<dbReference type="CDD" id="cd06530">
    <property type="entry name" value="S26_SPase_I"/>
    <property type="match status" value="1"/>
</dbReference>
<evidence type="ECO:0000259" key="9">
    <source>
        <dbReference type="Pfam" id="PF10502"/>
    </source>
</evidence>
<feature type="active site" evidence="7">
    <location>
        <position position="91"/>
    </location>
</feature>
<feature type="domain" description="Peptidase S26" evidence="9">
    <location>
        <begin position="27"/>
        <end position="190"/>
    </location>
</feature>
<feature type="transmembrane region" description="Helical" evidence="8">
    <location>
        <begin position="21"/>
        <end position="43"/>
    </location>
</feature>
<dbReference type="EC" id="3.4.21.89" evidence="4 8"/>
<reference evidence="11" key="2">
    <citation type="submission" date="2017-05" db="EMBL/GenBank/DDBJ databases">
        <authorList>
            <consortium name="The Broad Institute Genomics Platform"/>
            <consortium name="The Broad Institute Genomic Center for Infectious Diseases"/>
            <person name="Earl A."/>
            <person name="Manson A."/>
            <person name="Schwartman J."/>
            <person name="Gilmore M."/>
            <person name="Abouelleil A."/>
            <person name="Cao P."/>
            <person name="Chapman S."/>
            <person name="Cusick C."/>
            <person name="Shea T."/>
            <person name="Young S."/>
            <person name="Neafsey D."/>
            <person name="Nusbaum C."/>
            <person name="Birren B."/>
        </authorList>
    </citation>
    <scope>NUCLEOTIDE SEQUENCE</scope>
    <source>
        <strain evidence="11">9E7_DIV0242</strain>
    </source>
</reference>
<dbReference type="GO" id="GO:0005886">
    <property type="term" value="C:plasma membrane"/>
    <property type="evidence" value="ECO:0007669"/>
    <property type="project" value="UniProtKB-SubCell"/>
</dbReference>
<comment type="catalytic activity">
    <reaction evidence="1 8">
        <text>Cleavage of hydrophobic, N-terminal signal or leader sequences from secreted and periplasmic proteins.</text>
        <dbReference type="EC" id="3.4.21.89"/>
    </reaction>
</comment>
<feature type="active site" evidence="7">
    <location>
        <position position="52"/>
    </location>
</feature>
<dbReference type="Pfam" id="PF10502">
    <property type="entry name" value="Peptidase_S26"/>
    <property type="match status" value="1"/>
</dbReference>